<proteinExistence type="predicted"/>
<keyword evidence="2" id="KW-1185">Reference proteome</keyword>
<dbReference type="Proteomes" id="UP001433508">
    <property type="component" value="Unassembled WGS sequence"/>
</dbReference>
<reference evidence="2" key="1">
    <citation type="journal article" date="2024" name="Front. Bioeng. Biotechnol.">
        <title>Genome-scale model development and genomic sequencing of the oleaginous clade Lipomyces.</title>
        <authorList>
            <person name="Czajka J.J."/>
            <person name="Han Y."/>
            <person name="Kim J."/>
            <person name="Mondo S.J."/>
            <person name="Hofstad B.A."/>
            <person name="Robles A."/>
            <person name="Haridas S."/>
            <person name="Riley R."/>
            <person name="LaButti K."/>
            <person name="Pangilinan J."/>
            <person name="Andreopoulos W."/>
            <person name="Lipzen A."/>
            <person name="Yan J."/>
            <person name="Wang M."/>
            <person name="Ng V."/>
            <person name="Grigoriev I.V."/>
            <person name="Spatafora J.W."/>
            <person name="Magnuson J.K."/>
            <person name="Baker S.E."/>
            <person name="Pomraning K.R."/>
        </authorList>
    </citation>
    <scope>NUCLEOTIDE SEQUENCE [LARGE SCALE GENOMIC DNA]</scope>
    <source>
        <strain evidence="2">CBS 7786</strain>
    </source>
</reference>
<evidence type="ECO:0000313" key="2">
    <source>
        <dbReference type="Proteomes" id="UP001433508"/>
    </source>
</evidence>
<name>A0ACC3SUV7_LIPKO</name>
<protein>
    <submittedName>
        <fullName evidence="1">Uncharacterized protein</fullName>
    </submittedName>
</protein>
<dbReference type="EMBL" id="MU971415">
    <property type="protein sequence ID" value="KAK9235453.1"/>
    <property type="molecule type" value="Genomic_DNA"/>
</dbReference>
<sequence length="308" mass="35261">MTRHLAPVPQKGLDSSYAGAVTRVATALRRQWIFPKRGLGLLVLHPSPSTDGGACSKLAKVLLAFVDYVRRATECARRRRRRRRRQRICLFPTTSQKETLRKWVGAQRYIYNKCVALVQGGMRPTQTELRAVLLNSKTNQLKDSEKWLEQYEYDLKDEAIRDFQSNMAKYKKPKKPFTLKFRKGKGTTPAEFVFIDPGVRTLLTCYDSNENVVEVGKAAVVRVQSCCTAGESYKVGWQLFATTRNAKLGERINQLVEDMHKKAAMFRCANYDRVFLLKLNFHTCRKLNRKSKACMATLGHCASFIERP</sequence>
<organism evidence="1 2">
    <name type="scientific">Lipomyces kononenkoae</name>
    <name type="common">Yeast</name>
    <dbReference type="NCBI Taxonomy" id="34357"/>
    <lineage>
        <taxon>Eukaryota</taxon>
        <taxon>Fungi</taxon>
        <taxon>Dikarya</taxon>
        <taxon>Ascomycota</taxon>
        <taxon>Saccharomycotina</taxon>
        <taxon>Lipomycetes</taxon>
        <taxon>Lipomycetales</taxon>
        <taxon>Lipomycetaceae</taxon>
        <taxon>Lipomyces</taxon>
    </lineage>
</organism>
<accession>A0ACC3SUV7</accession>
<gene>
    <name evidence="1" type="ORF">V1525DRAFT_421332</name>
</gene>
<comment type="caution">
    <text evidence="1">The sequence shown here is derived from an EMBL/GenBank/DDBJ whole genome shotgun (WGS) entry which is preliminary data.</text>
</comment>
<evidence type="ECO:0000313" key="1">
    <source>
        <dbReference type="EMBL" id="KAK9235453.1"/>
    </source>
</evidence>